<evidence type="ECO:0000313" key="3">
    <source>
        <dbReference type="Proteomes" id="UP000727056"/>
    </source>
</evidence>
<sequence>MGFFRRNTDNGPANPEMAELGREFAIAKRHGDRRTVRKINRTLADNGMTDTDRDSFNHGRAGYDNLPPVPGSNRRNRRR</sequence>
<name>A0ABX1C602_9ACTN</name>
<organism evidence="2 3">
    <name type="scientific">Streptomyces bohaiensis</name>
    <dbReference type="NCBI Taxonomy" id="1431344"/>
    <lineage>
        <taxon>Bacteria</taxon>
        <taxon>Bacillati</taxon>
        <taxon>Actinomycetota</taxon>
        <taxon>Actinomycetes</taxon>
        <taxon>Kitasatosporales</taxon>
        <taxon>Streptomycetaceae</taxon>
        <taxon>Streptomyces</taxon>
    </lineage>
</organism>
<accession>A0ABX1C602</accession>
<proteinExistence type="predicted"/>
<keyword evidence="3" id="KW-1185">Reference proteome</keyword>
<feature type="region of interest" description="Disordered" evidence="1">
    <location>
        <begin position="43"/>
        <end position="79"/>
    </location>
</feature>
<reference evidence="2 3" key="1">
    <citation type="submission" date="2020-03" db="EMBL/GenBank/DDBJ databases">
        <title>Draft genome of Streptomyces sp. ventii, isolated from the Axial Seamount in the Pacific Ocean, and resequencing of the two type strains Streptomyces lonarensis strain NCL 716 and Streptomyces bohaiensis strain 11A07.</title>
        <authorList>
            <person name="Loughran R.M."/>
            <person name="Pfannmuller K.M."/>
            <person name="Wasson B.J."/>
            <person name="Deadmond M.C."/>
            <person name="Paddock B.E."/>
            <person name="Koyack M.J."/>
            <person name="Gallegos D.A."/>
            <person name="Mitchell E.A."/>
            <person name="Ushijima B."/>
            <person name="Saw J.H."/>
            <person name="Mcphail K.L."/>
            <person name="Videau P."/>
        </authorList>
    </citation>
    <scope>NUCLEOTIDE SEQUENCE [LARGE SCALE GENOMIC DNA]</scope>
    <source>
        <strain evidence="2 3">11A07</strain>
    </source>
</reference>
<dbReference type="EMBL" id="JAAVJC010000023">
    <property type="protein sequence ID" value="NJQ14378.1"/>
    <property type="molecule type" value="Genomic_DNA"/>
</dbReference>
<dbReference type="Proteomes" id="UP000727056">
    <property type="component" value="Unassembled WGS sequence"/>
</dbReference>
<gene>
    <name evidence="2" type="ORF">HCN52_05345</name>
</gene>
<evidence type="ECO:0000313" key="2">
    <source>
        <dbReference type="EMBL" id="NJQ14378.1"/>
    </source>
</evidence>
<dbReference type="RefSeq" id="WP_168087202.1">
    <property type="nucleotide sequence ID" value="NZ_BHZH01000011.1"/>
</dbReference>
<evidence type="ECO:0000256" key="1">
    <source>
        <dbReference type="SAM" id="MobiDB-lite"/>
    </source>
</evidence>
<protein>
    <submittedName>
        <fullName evidence="2">Uncharacterized protein</fullName>
    </submittedName>
</protein>
<comment type="caution">
    <text evidence="2">The sequence shown here is derived from an EMBL/GenBank/DDBJ whole genome shotgun (WGS) entry which is preliminary data.</text>
</comment>